<dbReference type="OrthoDB" id="3365211at2759"/>
<keyword evidence="4" id="KW-1185">Reference proteome</keyword>
<dbReference type="RefSeq" id="XP_033602826.1">
    <property type="nucleotide sequence ID" value="XM_033741728.1"/>
</dbReference>
<organism evidence="3 4">
    <name type="scientific">Pseudovirgaria hyperparasitica</name>
    <dbReference type="NCBI Taxonomy" id="470096"/>
    <lineage>
        <taxon>Eukaryota</taxon>
        <taxon>Fungi</taxon>
        <taxon>Dikarya</taxon>
        <taxon>Ascomycota</taxon>
        <taxon>Pezizomycotina</taxon>
        <taxon>Dothideomycetes</taxon>
        <taxon>Dothideomycetes incertae sedis</taxon>
        <taxon>Acrospermales</taxon>
        <taxon>Acrospermaceae</taxon>
        <taxon>Pseudovirgaria</taxon>
    </lineage>
</organism>
<evidence type="ECO:0008006" key="5">
    <source>
        <dbReference type="Google" id="ProtNLM"/>
    </source>
</evidence>
<feature type="region of interest" description="Disordered" evidence="1">
    <location>
        <begin position="122"/>
        <end position="145"/>
    </location>
</feature>
<feature type="region of interest" description="Disordered" evidence="1">
    <location>
        <begin position="521"/>
        <end position="644"/>
    </location>
</feature>
<feature type="compositionally biased region" description="Low complexity" evidence="1">
    <location>
        <begin position="588"/>
        <end position="599"/>
    </location>
</feature>
<feature type="transmembrane region" description="Helical" evidence="2">
    <location>
        <begin position="396"/>
        <end position="422"/>
    </location>
</feature>
<dbReference type="PANTHER" id="PTHR35872">
    <property type="entry name" value="INTEGRAL MEMBRANE PROTEIN (AFU_ORTHOLOGUE AFUA_5G07110)"/>
    <property type="match status" value="1"/>
</dbReference>
<evidence type="ECO:0000313" key="3">
    <source>
        <dbReference type="EMBL" id="KAF2760375.1"/>
    </source>
</evidence>
<dbReference type="PANTHER" id="PTHR35872:SF2">
    <property type="entry name" value="INTEGRAL MEMBRANE PROTEIN (AFU_ORTHOLOGUE AFUA_5G07110)"/>
    <property type="match status" value="1"/>
</dbReference>
<evidence type="ECO:0000256" key="2">
    <source>
        <dbReference type="SAM" id="Phobius"/>
    </source>
</evidence>
<accession>A0A6A6WCS6</accession>
<keyword evidence="2" id="KW-0812">Transmembrane</keyword>
<evidence type="ECO:0000256" key="1">
    <source>
        <dbReference type="SAM" id="MobiDB-lite"/>
    </source>
</evidence>
<dbReference type="Proteomes" id="UP000799437">
    <property type="component" value="Unassembled WGS sequence"/>
</dbReference>
<feature type="compositionally biased region" description="Basic and acidic residues" evidence="1">
    <location>
        <begin position="136"/>
        <end position="145"/>
    </location>
</feature>
<keyword evidence="2" id="KW-1133">Transmembrane helix</keyword>
<dbReference type="Pfam" id="PF11204">
    <property type="entry name" value="DUF2985"/>
    <property type="match status" value="1"/>
</dbReference>
<evidence type="ECO:0000313" key="4">
    <source>
        <dbReference type="Proteomes" id="UP000799437"/>
    </source>
</evidence>
<feature type="transmembrane region" description="Helical" evidence="2">
    <location>
        <begin position="428"/>
        <end position="449"/>
    </location>
</feature>
<reference evidence="3" key="1">
    <citation type="journal article" date="2020" name="Stud. Mycol.">
        <title>101 Dothideomycetes genomes: a test case for predicting lifestyles and emergence of pathogens.</title>
        <authorList>
            <person name="Haridas S."/>
            <person name="Albert R."/>
            <person name="Binder M."/>
            <person name="Bloem J."/>
            <person name="Labutti K."/>
            <person name="Salamov A."/>
            <person name="Andreopoulos B."/>
            <person name="Baker S."/>
            <person name="Barry K."/>
            <person name="Bills G."/>
            <person name="Bluhm B."/>
            <person name="Cannon C."/>
            <person name="Castanera R."/>
            <person name="Culley D."/>
            <person name="Daum C."/>
            <person name="Ezra D."/>
            <person name="Gonzalez J."/>
            <person name="Henrissat B."/>
            <person name="Kuo A."/>
            <person name="Liang C."/>
            <person name="Lipzen A."/>
            <person name="Lutzoni F."/>
            <person name="Magnuson J."/>
            <person name="Mondo S."/>
            <person name="Nolan M."/>
            <person name="Ohm R."/>
            <person name="Pangilinan J."/>
            <person name="Park H.-J."/>
            <person name="Ramirez L."/>
            <person name="Alfaro M."/>
            <person name="Sun H."/>
            <person name="Tritt A."/>
            <person name="Yoshinaga Y."/>
            <person name="Zwiers L.-H."/>
            <person name="Turgeon B."/>
            <person name="Goodwin S."/>
            <person name="Spatafora J."/>
            <person name="Crous P."/>
            <person name="Grigoriev I."/>
        </authorList>
    </citation>
    <scope>NUCLEOTIDE SEQUENCE</scope>
    <source>
        <strain evidence="3">CBS 121739</strain>
    </source>
</reference>
<feature type="transmembrane region" description="Helical" evidence="2">
    <location>
        <begin position="277"/>
        <end position="298"/>
    </location>
</feature>
<gene>
    <name evidence="3" type="ORF">EJ05DRAFT_436111</name>
</gene>
<dbReference type="InterPro" id="IPR021369">
    <property type="entry name" value="DUF2985"/>
</dbReference>
<feature type="transmembrane region" description="Helical" evidence="2">
    <location>
        <begin position="243"/>
        <end position="271"/>
    </location>
</feature>
<keyword evidence="2" id="KW-0472">Membrane</keyword>
<name>A0A6A6WCS6_9PEZI</name>
<feature type="compositionally biased region" description="Basic and acidic residues" evidence="1">
    <location>
        <begin position="521"/>
        <end position="587"/>
    </location>
</feature>
<dbReference type="AlphaFoldDB" id="A0A6A6WCS6"/>
<dbReference type="EMBL" id="ML996568">
    <property type="protein sequence ID" value="KAF2760375.1"/>
    <property type="molecule type" value="Genomic_DNA"/>
</dbReference>
<protein>
    <recommendedName>
        <fullName evidence="5">Integral membrane protein</fullName>
    </recommendedName>
</protein>
<feature type="compositionally biased region" description="Basic and acidic residues" evidence="1">
    <location>
        <begin position="604"/>
        <end position="632"/>
    </location>
</feature>
<feature type="region of interest" description="Disordered" evidence="1">
    <location>
        <begin position="30"/>
        <end position="70"/>
    </location>
</feature>
<proteinExistence type="predicted"/>
<dbReference type="GeneID" id="54482782"/>
<sequence length="644" mass="73647">MPTVAEGASLGQTDTNTQYAAVNQGVSGNGPSVTIEDTDIGRSRSNTAGNGGRSFFGFRRGAKKEKAATDEDDRYEHDVVDMLDVIDPEVSTLSTLTNVQNSLFVPDLGRLVNRRPTYTLRRRATAATDPETDTDDDRKPVRPDYADTLGRTVSRIMYPNEQDQQEDQTTLGPNLTRTHTSASISSQLTDSHYAVLPHGVDLEGWSQDDKDQLNDRVRHMLHSRRSKFKRSMKGFGQYVRRPLGFLVTLYATLITLFGLAWVLFLIGWIYVPDNQVYVVHIIDSVLVALFAIMGDGLAPFRAVDTYHMIFIAHYHHLTWKLRQKKKLPDLQDHNDLPSQRVDNVDLEKVDEDTPEFSVLKPEQQKKLDHHAYKFARSHTFYKPHETDTHHAFPLRLLIAIVVLLDCHSLLQISLGATTWGIYYKDRPFAITTVILCCSITCNVTAGILISVGDHRSRKKDVVERMFRQTLTEEAMARMAHKKKREEKEARERFDREQLEYEATEGAEAERRAAVVRAHEKLAQEKKKKEEEEKEEEKRHWEERKEEFKDRFRPSTDDHKRSRASMDERRTRPSMDEKRSSKALDRGESSVPSSPTTPVTAKVRQSLDERIGADQEGKWQASKEKYGVSRKSLDGANKLWKPASK</sequence>